<dbReference type="GO" id="GO:0016740">
    <property type="term" value="F:transferase activity"/>
    <property type="evidence" value="ECO:0007669"/>
    <property type="project" value="UniProtKB-KW"/>
</dbReference>
<evidence type="ECO:0000313" key="2">
    <source>
        <dbReference type="EMBL" id="APD08389.1"/>
    </source>
</evidence>
<sequence>MRRSGRAPVSVIIPCYRCEGTLERALESVALQTWLPAEVIIVSDGNPAEAVALLEDAVRRVVQSSSLNIRFVILSENRGPGAARNRGWEQASEEYVAFLDADDMWHPEKVERQVGWMTTHPSVAFTAHAYVPCLKGGTFLPRSFSEPKALSPYSLLWRNFIATPTVVLRRCLSFRFPEKRYAEDYALWLRIALSGFTPYYFKEGLAFGLKPPWGWAGLSANLWKMELGELDTYMLLAREKMIPWAAFPILAAWSLAKFSRRYLLSWVQRKWRSGSCFY</sequence>
<organism evidence="2 3">
    <name type="scientific">Thermus brockianus</name>
    <dbReference type="NCBI Taxonomy" id="56956"/>
    <lineage>
        <taxon>Bacteria</taxon>
        <taxon>Thermotogati</taxon>
        <taxon>Deinococcota</taxon>
        <taxon>Deinococci</taxon>
        <taxon>Thermales</taxon>
        <taxon>Thermaceae</taxon>
        <taxon>Thermus</taxon>
    </lineage>
</organism>
<dbReference type="Proteomes" id="UP000182993">
    <property type="component" value="Chromosome"/>
</dbReference>
<dbReference type="AlphaFoldDB" id="A0A1J0LSE0"/>
<gene>
    <name evidence="2" type="ORF">A0O31_00162</name>
</gene>
<reference evidence="3" key="1">
    <citation type="submission" date="2016-06" db="EMBL/GenBank/DDBJ databases">
        <title>Whole genome sequencing of Thermus brockianus strain GE-1.</title>
        <authorList>
            <person name="Schaefers C."/>
            <person name="Blank S."/>
            <person name="Wiebusch S."/>
            <person name="Elleuche S."/>
            <person name="Antranikian G."/>
        </authorList>
    </citation>
    <scope>NUCLEOTIDE SEQUENCE [LARGE SCALE GENOMIC DNA]</scope>
    <source>
        <strain evidence="3">GE-1</strain>
    </source>
</reference>
<dbReference type="RefSeq" id="WP_084720291.1">
    <property type="nucleotide sequence ID" value="NZ_CP016312.1"/>
</dbReference>
<dbReference type="InterPro" id="IPR050834">
    <property type="entry name" value="Glycosyltransf_2"/>
</dbReference>
<proteinExistence type="predicted"/>
<dbReference type="InterPro" id="IPR029044">
    <property type="entry name" value="Nucleotide-diphossugar_trans"/>
</dbReference>
<dbReference type="Pfam" id="PF00535">
    <property type="entry name" value="Glycos_transf_2"/>
    <property type="match status" value="1"/>
</dbReference>
<dbReference type="InterPro" id="IPR001173">
    <property type="entry name" value="Glyco_trans_2-like"/>
</dbReference>
<evidence type="ECO:0000313" key="3">
    <source>
        <dbReference type="Proteomes" id="UP000182993"/>
    </source>
</evidence>
<dbReference type="KEGG" id="tbc:A0O31_00162"/>
<dbReference type="OrthoDB" id="396512at2"/>
<evidence type="ECO:0000259" key="1">
    <source>
        <dbReference type="Pfam" id="PF00535"/>
    </source>
</evidence>
<dbReference type="CDD" id="cd00761">
    <property type="entry name" value="Glyco_tranf_GTA_type"/>
    <property type="match status" value="1"/>
</dbReference>
<dbReference type="PANTHER" id="PTHR43685">
    <property type="entry name" value="GLYCOSYLTRANSFERASE"/>
    <property type="match status" value="1"/>
</dbReference>
<feature type="domain" description="Glycosyltransferase 2-like" evidence="1">
    <location>
        <begin position="10"/>
        <end position="143"/>
    </location>
</feature>
<dbReference type="Gene3D" id="3.90.550.10">
    <property type="entry name" value="Spore Coat Polysaccharide Biosynthesis Protein SpsA, Chain A"/>
    <property type="match status" value="1"/>
</dbReference>
<protein>
    <submittedName>
        <fullName evidence="2">Glycosyltransferase</fullName>
    </submittedName>
</protein>
<dbReference type="SUPFAM" id="SSF53448">
    <property type="entry name" value="Nucleotide-diphospho-sugar transferases"/>
    <property type="match status" value="1"/>
</dbReference>
<accession>A0A1J0LSE0</accession>
<dbReference type="EMBL" id="CP016312">
    <property type="protein sequence ID" value="APD08389.1"/>
    <property type="molecule type" value="Genomic_DNA"/>
</dbReference>
<dbReference type="STRING" id="56956.A0O31_00162"/>
<name>A0A1J0LSE0_THEBO</name>
<keyword evidence="2" id="KW-0808">Transferase</keyword>
<dbReference type="PANTHER" id="PTHR43685:SF2">
    <property type="entry name" value="GLYCOSYLTRANSFERASE 2-LIKE DOMAIN-CONTAINING PROTEIN"/>
    <property type="match status" value="1"/>
</dbReference>